<reference evidence="1 2" key="1">
    <citation type="submission" date="2016-03" db="EMBL/GenBank/DDBJ databases">
        <authorList>
            <person name="Ploux O."/>
        </authorList>
    </citation>
    <scope>NUCLEOTIDE SEQUENCE [LARGE SCALE GENOMIC DNA]</scope>
    <source>
        <strain evidence="1 2">UAMH 11012</strain>
    </source>
</reference>
<gene>
    <name evidence="1" type="ORF">PAC_18758</name>
</gene>
<dbReference type="STRING" id="576137.A0A1L7XV28"/>
<dbReference type="Pfam" id="PF13424">
    <property type="entry name" value="TPR_12"/>
    <property type="match status" value="1"/>
</dbReference>
<proteinExistence type="predicted"/>
<dbReference type="Proteomes" id="UP000184330">
    <property type="component" value="Unassembled WGS sequence"/>
</dbReference>
<dbReference type="EMBL" id="FJOG01000060">
    <property type="protein sequence ID" value="CZR68858.1"/>
    <property type="molecule type" value="Genomic_DNA"/>
</dbReference>
<keyword evidence="2" id="KW-1185">Reference proteome</keyword>
<accession>A0A1L7XV28</accession>
<dbReference type="Gene3D" id="3.40.50.300">
    <property type="entry name" value="P-loop containing nucleotide triphosphate hydrolases"/>
    <property type="match status" value="1"/>
</dbReference>
<name>A0A1L7XV28_9HELO</name>
<evidence type="ECO:0000313" key="1">
    <source>
        <dbReference type="EMBL" id="CZR68858.1"/>
    </source>
</evidence>
<dbReference type="PANTHER" id="PTHR46082">
    <property type="entry name" value="ATP/GTP-BINDING PROTEIN-RELATED"/>
    <property type="match status" value="1"/>
</dbReference>
<dbReference type="PANTHER" id="PTHR46082:SF6">
    <property type="entry name" value="AAA+ ATPASE DOMAIN-CONTAINING PROTEIN-RELATED"/>
    <property type="match status" value="1"/>
</dbReference>
<dbReference type="AlphaFoldDB" id="A0A1L7XV28"/>
<evidence type="ECO:0000313" key="2">
    <source>
        <dbReference type="Proteomes" id="UP000184330"/>
    </source>
</evidence>
<dbReference type="InterPro" id="IPR027417">
    <property type="entry name" value="P-loop_NTPase"/>
</dbReference>
<dbReference type="InterPro" id="IPR053137">
    <property type="entry name" value="NLR-like"/>
</dbReference>
<evidence type="ECO:0008006" key="3">
    <source>
        <dbReference type="Google" id="ProtNLM"/>
    </source>
</evidence>
<sequence>MKVLSTSSIQVFIKFRINLQETSIYRYSSTAADTGLEGGERGCAETGTRLPEWRTRRQWLLVFDNADDIDLWFPRSDDPLKARGLSEYLPRSRQGAIVFTTRDRKMAVKLTGQNVLERLGGQAFDLHRLVHLAQRNWLRKDAQLAKWTDIEIVRLEDVFPDYEHSNRIMWRTLLTHVLYALKSDIHDGAKAKRTDLTWRYGMCLYSDGRYDEAESQILEVFETRKQTLGPEHPDTLTSMANLALMYWKQSRWKEAEDLEVQVHETESVSSRASRYAD</sequence>
<dbReference type="OrthoDB" id="5390271at2759"/>
<dbReference type="SUPFAM" id="SSF48452">
    <property type="entry name" value="TPR-like"/>
    <property type="match status" value="1"/>
</dbReference>
<organism evidence="1 2">
    <name type="scientific">Phialocephala subalpina</name>
    <dbReference type="NCBI Taxonomy" id="576137"/>
    <lineage>
        <taxon>Eukaryota</taxon>
        <taxon>Fungi</taxon>
        <taxon>Dikarya</taxon>
        <taxon>Ascomycota</taxon>
        <taxon>Pezizomycotina</taxon>
        <taxon>Leotiomycetes</taxon>
        <taxon>Helotiales</taxon>
        <taxon>Mollisiaceae</taxon>
        <taxon>Phialocephala</taxon>
        <taxon>Phialocephala fortinii species complex</taxon>
    </lineage>
</organism>
<protein>
    <recommendedName>
        <fullName evidence="3">Kinesin light chain</fullName>
    </recommendedName>
</protein>
<dbReference type="InterPro" id="IPR011990">
    <property type="entry name" value="TPR-like_helical_dom_sf"/>
</dbReference>
<dbReference type="Gene3D" id="1.25.40.10">
    <property type="entry name" value="Tetratricopeptide repeat domain"/>
    <property type="match status" value="1"/>
</dbReference>